<sequence length="283" mass="30819">MLTYEVDAPGLEIVTVDAPARRQGVGTALLEAAREVAVRSGVRRVWLITTNDNLDALRFYQRRGMRITRAHPGAVQRARLHKPAIPVVGDYGITLHDELELELLMTPEGAPPVHVRPGTLADVTPVLALLDDATEWLVGLGRTGQWGTEPHSTNPRRVAAMMRWATQGQLYVAESGGAVVGGLAVGAAQEWVPAVDEPELYVNLLVTDRTRKGDGLGGVLLDHARALAVQRGLGLLRVDCYGGDDRALVGWYERQGLTPSARFTVPRPDGTEWPGQVLEQRLR</sequence>
<dbReference type="SUPFAM" id="SSF55729">
    <property type="entry name" value="Acyl-CoA N-acyltransferases (Nat)"/>
    <property type="match status" value="2"/>
</dbReference>
<keyword evidence="5" id="KW-1185">Reference proteome</keyword>
<accession>A0ABY5W448</accession>
<evidence type="ECO:0000256" key="2">
    <source>
        <dbReference type="ARBA" id="ARBA00023315"/>
    </source>
</evidence>
<gene>
    <name evidence="4" type="ORF">Dfulv_11160</name>
</gene>
<dbReference type="PANTHER" id="PTHR43877">
    <property type="entry name" value="AMINOALKYLPHOSPHONATE N-ACETYLTRANSFERASE-RELATED-RELATED"/>
    <property type="match status" value="1"/>
</dbReference>
<proteinExistence type="predicted"/>
<keyword evidence="2" id="KW-0012">Acyltransferase</keyword>
<dbReference type="Pfam" id="PF00583">
    <property type="entry name" value="Acetyltransf_1"/>
    <property type="match status" value="2"/>
</dbReference>
<dbReference type="PROSITE" id="PS51186">
    <property type="entry name" value="GNAT"/>
    <property type="match status" value="2"/>
</dbReference>
<feature type="domain" description="N-acetyltransferase" evidence="3">
    <location>
        <begin position="113"/>
        <end position="283"/>
    </location>
</feature>
<dbReference type="CDD" id="cd04301">
    <property type="entry name" value="NAT_SF"/>
    <property type="match status" value="2"/>
</dbReference>
<dbReference type="Gene3D" id="3.40.630.30">
    <property type="match status" value="2"/>
</dbReference>
<organism evidence="4 5">
    <name type="scientific">Dactylosporangium fulvum</name>
    <dbReference type="NCBI Taxonomy" id="53359"/>
    <lineage>
        <taxon>Bacteria</taxon>
        <taxon>Bacillati</taxon>
        <taxon>Actinomycetota</taxon>
        <taxon>Actinomycetes</taxon>
        <taxon>Micromonosporales</taxon>
        <taxon>Micromonosporaceae</taxon>
        <taxon>Dactylosporangium</taxon>
    </lineage>
</organism>
<feature type="domain" description="N-acetyltransferase" evidence="3">
    <location>
        <begin position="1"/>
        <end position="86"/>
    </location>
</feature>
<dbReference type="Proteomes" id="UP001059617">
    <property type="component" value="Chromosome"/>
</dbReference>
<evidence type="ECO:0000256" key="1">
    <source>
        <dbReference type="ARBA" id="ARBA00022679"/>
    </source>
</evidence>
<protein>
    <submittedName>
        <fullName evidence="4">GNAT family N-acetyltransferase</fullName>
    </submittedName>
</protein>
<reference evidence="4" key="1">
    <citation type="submission" date="2021-04" db="EMBL/GenBank/DDBJ databases">
        <authorList>
            <person name="Hartkoorn R.C."/>
            <person name="Beaudoing E."/>
            <person name="Hot D."/>
        </authorList>
    </citation>
    <scope>NUCLEOTIDE SEQUENCE</scope>
    <source>
        <strain evidence="4">NRRL B-16292</strain>
    </source>
</reference>
<name>A0ABY5W448_9ACTN</name>
<dbReference type="InterPro" id="IPR016181">
    <property type="entry name" value="Acyl_CoA_acyltransferase"/>
</dbReference>
<dbReference type="InterPro" id="IPR000182">
    <property type="entry name" value="GNAT_dom"/>
</dbReference>
<evidence type="ECO:0000313" key="5">
    <source>
        <dbReference type="Proteomes" id="UP001059617"/>
    </source>
</evidence>
<keyword evidence="1" id="KW-0808">Transferase</keyword>
<dbReference type="InterPro" id="IPR050832">
    <property type="entry name" value="Bact_Acetyltransf"/>
</dbReference>
<evidence type="ECO:0000313" key="4">
    <source>
        <dbReference type="EMBL" id="UWP84745.1"/>
    </source>
</evidence>
<evidence type="ECO:0000259" key="3">
    <source>
        <dbReference type="PROSITE" id="PS51186"/>
    </source>
</evidence>
<reference evidence="4" key="2">
    <citation type="submission" date="2022-09" db="EMBL/GenBank/DDBJ databases">
        <title>Biosynthetic gene clusters of Dactylosporangioum fulvum.</title>
        <authorList>
            <person name="Caradec T."/>
        </authorList>
    </citation>
    <scope>NUCLEOTIDE SEQUENCE</scope>
    <source>
        <strain evidence="4">NRRL B-16292</strain>
    </source>
</reference>
<dbReference type="RefSeq" id="WP_259862692.1">
    <property type="nucleotide sequence ID" value="NZ_CP073720.1"/>
</dbReference>
<dbReference type="EMBL" id="CP073720">
    <property type="protein sequence ID" value="UWP84745.1"/>
    <property type="molecule type" value="Genomic_DNA"/>
</dbReference>